<dbReference type="CDD" id="cd02248">
    <property type="entry name" value="Peptidase_C1A"/>
    <property type="match status" value="1"/>
</dbReference>
<dbReference type="GO" id="GO:0006508">
    <property type="term" value="P:proteolysis"/>
    <property type="evidence" value="ECO:0007669"/>
    <property type="project" value="InterPro"/>
</dbReference>
<dbReference type="SMART" id="SM00645">
    <property type="entry name" value="Pept_C1"/>
    <property type="match status" value="1"/>
</dbReference>
<dbReference type="InterPro" id="IPR025661">
    <property type="entry name" value="Pept_asp_AS"/>
</dbReference>
<feature type="chain" id="PRO_5032267817" evidence="4">
    <location>
        <begin position="16"/>
        <end position="415"/>
    </location>
</feature>
<accession>A0A815AZX3</accession>
<keyword evidence="3" id="KW-0472">Membrane</keyword>
<feature type="domain" description="Peptidase C1A papain C-terminal" evidence="5">
    <location>
        <begin position="162"/>
        <end position="365"/>
    </location>
</feature>
<feature type="signal peptide" evidence="4">
    <location>
        <begin position="1"/>
        <end position="15"/>
    </location>
</feature>
<sequence length="415" mass="46918">MKYVVLFLLFGVTLSNLSSEWDKFKRDYNKHYASTAEENERQQIFFENVNRIRSYQQTHSGATFAVEINHLTDRRIEELVSGSKIHFEPRPISLKSSNEVKNLPESLDWRGKGVITPVIEQGELVVIQGPLVATEVELVSGSKIHFEPRPISLKSSNEVKNLPESLDWREKGVITPVIEQGELAVIQGPLVATEVVESLYAIYTNNLTEGSIPRIYDCCLQAEPDIFECIQKLGGICRKPGYPEIVNKCEPNACNPFTTFDEIKKLKEKDENTMLTWIQDSTLWVVMNAIGKGFGDYKGGIYDEPTCPKTDGNHAMQVVGYGVEGSKRYWLCKNSWGEQWGEKGYIRMKRGENMCGIANAVVQVAYKKAIDTTELYTTSTTQSHATSDTQLYIINPIFVILLLMLMISQNIAVYF</sequence>
<dbReference type="InterPro" id="IPR038765">
    <property type="entry name" value="Papain-like_cys_pep_sf"/>
</dbReference>
<dbReference type="InterPro" id="IPR013128">
    <property type="entry name" value="Peptidase_C1A"/>
</dbReference>
<proteinExistence type="inferred from homology"/>
<dbReference type="Proteomes" id="UP000663855">
    <property type="component" value="Unassembled WGS sequence"/>
</dbReference>
<evidence type="ECO:0000313" key="7">
    <source>
        <dbReference type="EMBL" id="CAF1263751.1"/>
    </source>
</evidence>
<organism evidence="7 8">
    <name type="scientific">Rotaria magnacalcarata</name>
    <dbReference type="NCBI Taxonomy" id="392030"/>
    <lineage>
        <taxon>Eukaryota</taxon>
        <taxon>Metazoa</taxon>
        <taxon>Spiralia</taxon>
        <taxon>Gnathifera</taxon>
        <taxon>Rotifera</taxon>
        <taxon>Eurotatoria</taxon>
        <taxon>Bdelloidea</taxon>
        <taxon>Philodinida</taxon>
        <taxon>Philodinidae</taxon>
        <taxon>Rotaria</taxon>
    </lineage>
</organism>
<evidence type="ECO:0000259" key="5">
    <source>
        <dbReference type="SMART" id="SM00645"/>
    </source>
</evidence>
<comment type="caution">
    <text evidence="7">The sequence shown here is derived from an EMBL/GenBank/DDBJ whole genome shotgun (WGS) entry which is preliminary data.</text>
</comment>
<dbReference type="PANTHER" id="PTHR12411">
    <property type="entry name" value="CYSTEINE PROTEASE FAMILY C1-RELATED"/>
    <property type="match status" value="1"/>
</dbReference>
<feature type="transmembrane region" description="Helical" evidence="3">
    <location>
        <begin position="391"/>
        <end position="414"/>
    </location>
</feature>
<keyword evidence="2" id="KW-1015">Disulfide bond</keyword>
<evidence type="ECO:0000313" key="8">
    <source>
        <dbReference type="Proteomes" id="UP000663855"/>
    </source>
</evidence>
<dbReference type="PROSITE" id="PS00640">
    <property type="entry name" value="THIOL_PROTEASE_ASN"/>
    <property type="match status" value="1"/>
</dbReference>
<keyword evidence="3" id="KW-0812">Transmembrane</keyword>
<dbReference type="AlphaFoldDB" id="A0A815AZX3"/>
<dbReference type="InterPro" id="IPR013201">
    <property type="entry name" value="Prot_inhib_I29"/>
</dbReference>
<dbReference type="SUPFAM" id="SSF54001">
    <property type="entry name" value="Cysteine proteinases"/>
    <property type="match status" value="2"/>
</dbReference>
<keyword evidence="4" id="KW-0732">Signal</keyword>
<evidence type="ECO:0000256" key="2">
    <source>
        <dbReference type="ARBA" id="ARBA00023157"/>
    </source>
</evidence>
<gene>
    <name evidence="7" type="ORF">CJN711_LOCUS15122</name>
</gene>
<dbReference type="Pfam" id="PF08246">
    <property type="entry name" value="Inhibitor_I29"/>
    <property type="match status" value="1"/>
</dbReference>
<dbReference type="GO" id="GO:0008234">
    <property type="term" value="F:cysteine-type peptidase activity"/>
    <property type="evidence" value="ECO:0007669"/>
    <property type="project" value="InterPro"/>
</dbReference>
<dbReference type="SMART" id="SM00848">
    <property type="entry name" value="Inhibitor_I29"/>
    <property type="match status" value="1"/>
</dbReference>
<evidence type="ECO:0000256" key="4">
    <source>
        <dbReference type="SAM" id="SignalP"/>
    </source>
</evidence>
<evidence type="ECO:0000256" key="3">
    <source>
        <dbReference type="SAM" id="Phobius"/>
    </source>
</evidence>
<dbReference type="Gene3D" id="3.90.70.10">
    <property type="entry name" value="Cysteine proteinases"/>
    <property type="match status" value="2"/>
</dbReference>
<dbReference type="InterPro" id="IPR025660">
    <property type="entry name" value="Pept_his_AS"/>
</dbReference>
<dbReference type="InterPro" id="IPR039417">
    <property type="entry name" value="Peptidase_C1A_papain-like"/>
</dbReference>
<dbReference type="Pfam" id="PF00112">
    <property type="entry name" value="Peptidase_C1"/>
    <property type="match status" value="1"/>
</dbReference>
<evidence type="ECO:0000256" key="1">
    <source>
        <dbReference type="ARBA" id="ARBA00008455"/>
    </source>
</evidence>
<comment type="similarity">
    <text evidence="1">Belongs to the peptidase C1 family.</text>
</comment>
<evidence type="ECO:0000259" key="6">
    <source>
        <dbReference type="SMART" id="SM00848"/>
    </source>
</evidence>
<dbReference type="EMBL" id="CAJNOV010006888">
    <property type="protein sequence ID" value="CAF1263751.1"/>
    <property type="molecule type" value="Genomic_DNA"/>
</dbReference>
<feature type="domain" description="Cathepsin propeptide inhibitor" evidence="6">
    <location>
        <begin position="21"/>
        <end position="79"/>
    </location>
</feature>
<keyword evidence="3" id="KW-1133">Transmembrane helix</keyword>
<name>A0A815AZX3_9BILA</name>
<protein>
    <submittedName>
        <fullName evidence="7">Uncharacterized protein</fullName>
    </submittedName>
</protein>
<reference evidence="7" key="1">
    <citation type="submission" date="2021-02" db="EMBL/GenBank/DDBJ databases">
        <authorList>
            <person name="Nowell W R."/>
        </authorList>
    </citation>
    <scope>NUCLEOTIDE SEQUENCE</scope>
</reference>
<dbReference type="PROSITE" id="PS00639">
    <property type="entry name" value="THIOL_PROTEASE_HIS"/>
    <property type="match status" value="1"/>
</dbReference>
<dbReference type="InterPro" id="IPR000668">
    <property type="entry name" value="Peptidase_C1A_C"/>
</dbReference>